<dbReference type="NCBIfam" id="TIGR00879">
    <property type="entry name" value="SP"/>
    <property type="match status" value="1"/>
</dbReference>
<evidence type="ECO:0000256" key="4">
    <source>
        <dbReference type="ARBA" id="ARBA00022597"/>
    </source>
</evidence>
<comment type="subcellular location">
    <subcellularLocation>
        <location evidence="1">Cell membrane</location>
        <topology evidence="1">Multi-pass membrane protein</topology>
    </subcellularLocation>
</comment>
<dbReference type="FunFam" id="1.20.1250.20:FF:000218">
    <property type="entry name" value="facilitated trehalose transporter Tret1"/>
    <property type="match status" value="1"/>
</dbReference>
<keyword evidence="2" id="KW-0813">Transport</keyword>
<gene>
    <name evidence="11" type="ORF">C7M84_022587</name>
</gene>
<evidence type="ECO:0000313" key="11">
    <source>
        <dbReference type="EMBL" id="ROT84235.1"/>
    </source>
</evidence>
<organism evidence="11 12">
    <name type="scientific">Penaeus vannamei</name>
    <name type="common">Whiteleg shrimp</name>
    <name type="synonym">Litopenaeus vannamei</name>
    <dbReference type="NCBI Taxonomy" id="6689"/>
    <lineage>
        <taxon>Eukaryota</taxon>
        <taxon>Metazoa</taxon>
        <taxon>Ecdysozoa</taxon>
        <taxon>Arthropoda</taxon>
        <taxon>Crustacea</taxon>
        <taxon>Multicrustacea</taxon>
        <taxon>Malacostraca</taxon>
        <taxon>Eumalacostraca</taxon>
        <taxon>Eucarida</taxon>
        <taxon>Decapoda</taxon>
        <taxon>Dendrobranchiata</taxon>
        <taxon>Penaeoidea</taxon>
        <taxon>Penaeidae</taxon>
        <taxon>Penaeus</taxon>
    </lineage>
</organism>
<evidence type="ECO:0000256" key="8">
    <source>
        <dbReference type="SAM" id="MobiDB-lite"/>
    </source>
</evidence>
<dbReference type="Pfam" id="PF00083">
    <property type="entry name" value="Sugar_tr"/>
    <property type="match status" value="1"/>
</dbReference>
<feature type="transmembrane region" description="Helical" evidence="9">
    <location>
        <begin position="581"/>
        <end position="599"/>
    </location>
</feature>
<feature type="compositionally biased region" description="Basic and acidic residues" evidence="8">
    <location>
        <begin position="428"/>
        <end position="449"/>
    </location>
</feature>
<accession>A0A3R7QZ39</accession>
<dbReference type="SUPFAM" id="SSF103473">
    <property type="entry name" value="MFS general substrate transporter"/>
    <property type="match status" value="1"/>
</dbReference>
<dbReference type="GO" id="GO:0005886">
    <property type="term" value="C:plasma membrane"/>
    <property type="evidence" value="ECO:0007669"/>
    <property type="project" value="UniProtKB-SubCell"/>
</dbReference>
<feature type="transmembrane region" description="Helical" evidence="9">
    <location>
        <begin position="850"/>
        <end position="871"/>
    </location>
</feature>
<dbReference type="InterPro" id="IPR005829">
    <property type="entry name" value="Sugar_transporter_CS"/>
</dbReference>
<keyword evidence="5 9" id="KW-0812">Transmembrane</keyword>
<comment type="caution">
    <text evidence="11">The sequence shown here is derived from an EMBL/GenBank/DDBJ whole genome shotgun (WGS) entry which is preliminary data.</text>
</comment>
<protein>
    <submittedName>
        <fullName evidence="11">Putative solute carrier family 2, facilitated glucose transporter member 8</fullName>
    </submittedName>
</protein>
<sequence>LSYPRLSLIFPSSSFLPFPSPSFAPSILSSVPFSSPYLPLPPTSLSLFSPLSPSLSLPSLTLRLSLLLLLSPFLSRPFSSLSSLFSYPPPFLPTSSPVSLSFSPYPPSLSPPFSSPFFRSFSPILLPFSPLSPLPPVSLSFSPYPPSFLPPFSPPSFRSFSPIPPPFLPPFLVSLLLPPILLPFLPLSLHLLSLLLPLSSLPFSPLSLHFFAPSPLSSVPFSPLFSPLPPRLSLLPYPSYLSPPFSPYFRSFSPYPFPFSPFSPPFSPFSLSFSPYPPSLSSPLSPHFLPRPLSSPPILPPFLPLSPLLLPFSLSSPFSLSFLPSPSPVSLSLVSLSLSRPSLPSISPFLSPSPIAPQNTQRSAKGQAHAEEGKAKGEEGRGKEKKRGKRKERQRKRRGRRERKEKNERREGSKGEEDMCVRSPRARTHAERQGRKENERRGEGGEKKAGRVAKWRPPLGYRPCRSGAVNGWSAGTLTSLDADPDITMGTAETAWVASIISVGSLAGSVVAGRVMDKLGRRTTLLAMAPVLLLGWLTMALAPNIAGVLTGRAICGVATAFLFSTGPVYCSEIPEARMRGRLGSVPSLFITFGVVLSYLAGACFSWRVSCYVCCVPVVLMFVAMLFAPETPYWLLLKGRREDAEKVLRRLRGPEYNFDVEIEEMEKKMTSVGKKMEYRELWRPRTRRPFLISLFMMTLQQVSGGNVLMMYTGTIFMSAGVENHSLATVYTGIVQIVFTVLCVLLVDRLGRRPFIVLSTSVMGLATIMLGVYYFMHDVVGLPWPSWVPLVTVLVAVSGYCLGCRTLPWLLSAELFNTTIRSTANSASLFYNRLLNLAVIQVFPFFAEAAGSHTVFFVHGSLSLICAVLSLLLVPETKGKSLEQIQEYFESQAAKKSAHKAEKSSPNGEAAGAGQGNKAFQDV</sequence>
<feature type="compositionally biased region" description="Basic and acidic residues" evidence="8">
    <location>
        <begin position="368"/>
        <end position="382"/>
    </location>
</feature>
<evidence type="ECO:0000256" key="3">
    <source>
        <dbReference type="ARBA" id="ARBA00022475"/>
    </source>
</evidence>
<evidence type="ECO:0000256" key="1">
    <source>
        <dbReference type="ARBA" id="ARBA00004651"/>
    </source>
</evidence>
<dbReference type="PANTHER" id="PTHR48021">
    <property type="match status" value="1"/>
</dbReference>
<proteinExistence type="predicted"/>
<dbReference type="PRINTS" id="PR00171">
    <property type="entry name" value="SUGRTRNSPORT"/>
</dbReference>
<feature type="region of interest" description="Disordered" evidence="8">
    <location>
        <begin position="893"/>
        <end position="920"/>
    </location>
</feature>
<dbReference type="Proteomes" id="UP000283509">
    <property type="component" value="Unassembled WGS sequence"/>
</dbReference>
<feature type="compositionally biased region" description="Basic and acidic residues" evidence="8">
    <location>
        <begin position="402"/>
        <end position="420"/>
    </location>
</feature>
<dbReference type="PANTHER" id="PTHR48021:SF1">
    <property type="entry name" value="GH07001P-RELATED"/>
    <property type="match status" value="1"/>
</dbReference>
<feature type="region of interest" description="Disordered" evidence="8">
    <location>
        <begin position="349"/>
        <end position="458"/>
    </location>
</feature>
<feature type="transmembrane region" description="Helical" evidence="9">
    <location>
        <begin position="727"/>
        <end position="745"/>
    </location>
</feature>
<evidence type="ECO:0000256" key="7">
    <source>
        <dbReference type="ARBA" id="ARBA00023136"/>
    </source>
</evidence>
<evidence type="ECO:0000256" key="6">
    <source>
        <dbReference type="ARBA" id="ARBA00022989"/>
    </source>
</evidence>
<evidence type="ECO:0000259" key="10">
    <source>
        <dbReference type="PROSITE" id="PS50850"/>
    </source>
</evidence>
<dbReference type="EMBL" id="QCYY01000579">
    <property type="protein sequence ID" value="ROT84235.1"/>
    <property type="molecule type" value="Genomic_DNA"/>
</dbReference>
<reference evidence="11 12" key="2">
    <citation type="submission" date="2019-01" db="EMBL/GenBank/DDBJ databases">
        <title>The decoding of complex shrimp genome reveals the adaptation for benthos swimmer, frequently molting mechanism and breeding impact on genome.</title>
        <authorList>
            <person name="Sun Y."/>
            <person name="Gao Y."/>
            <person name="Yu Y."/>
        </authorList>
    </citation>
    <scope>NUCLEOTIDE SEQUENCE [LARGE SCALE GENOMIC DNA]</scope>
    <source>
        <tissue evidence="11">Muscle</tissue>
    </source>
</reference>
<feature type="compositionally biased region" description="Basic residues" evidence="8">
    <location>
        <begin position="383"/>
        <end position="401"/>
    </location>
</feature>
<evidence type="ECO:0000256" key="5">
    <source>
        <dbReference type="ARBA" id="ARBA00022692"/>
    </source>
</evidence>
<dbReference type="AlphaFoldDB" id="A0A3R7QZ39"/>
<dbReference type="InterPro" id="IPR020846">
    <property type="entry name" value="MFS_dom"/>
</dbReference>
<feature type="transmembrane region" description="Helical" evidence="9">
    <location>
        <begin position="826"/>
        <end position="844"/>
    </location>
</feature>
<feature type="transmembrane region" description="Helical" evidence="9">
    <location>
        <begin position="523"/>
        <end position="542"/>
    </location>
</feature>
<feature type="non-terminal residue" evidence="11">
    <location>
        <position position="1"/>
    </location>
</feature>
<dbReference type="InterPro" id="IPR050549">
    <property type="entry name" value="MFS_Trehalose_Transporter"/>
</dbReference>
<dbReference type="OrthoDB" id="4142200at2759"/>
<keyword evidence="3" id="KW-1003">Cell membrane</keyword>
<dbReference type="GO" id="GO:0022857">
    <property type="term" value="F:transmembrane transporter activity"/>
    <property type="evidence" value="ECO:0007669"/>
    <property type="project" value="InterPro"/>
</dbReference>
<feature type="transmembrane region" description="Helical" evidence="9">
    <location>
        <begin position="548"/>
        <end position="569"/>
    </location>
</feature>
<dbReference type="InterPro" id="IPR005828">
    <property type="entry name" value="MFS_sugar_transport-like"/>
</dbReference>
<dbReference type="Gene3D" id="1.20.1250.20">
    <property type="entry name" value="MFS general substrate transporter like domains"/>
    <property type="match status" value="1"/>
</dbReference>
<feature type="domain" description="Major facilitator superfamily (MFS) profile" evidence="10">
    <location>
        <begin position="452"/>
        <end position="875"/>
    </location>
</feature>
<feature type="transmembrane region" description="Helical" evidence="9">
    <location>
        <begin position="752"/>
        <end position="772"/>
    </location>
</feature>
<evidence type="ECO:0000256" key="2">
    <source>
        <dbReference type="ARBA" id="ARBA00022448"/>
    </source>
</evidence>
<reference evidence="11 12" key="1">
    <citation type="submission" date="2018-04" db="EMBL/GenBank/DDBJ databases">
        <authorList>
            <person name="Zhang X."/>
            <person name="Yuan J."/>
            <person name="Li F."/>
            <person name="Xiang J."/>
        </authorList>
    </citation>
    <scope>NUCLEOTIDE SEQUENCE [LARGE SCALE GENOMIC DNA]</scope>
    <source>
        <tissue evidence="11">Muscle</tissue>
    </source>
</reference>
<name>A0A3R7QZ39_PENVA</name>
<keyword evidence="7 9" id="KW-0472">Membrane</keyword>
<keyword evidence="12" id="KW-1185">Reference proteome</keyword>
<dbReference type="STRING" id="6689.A0A3R7QZ39"/>
<dbReference type="PROSITE" id="PS50850">
    <property type="entry name" value="MFS"/>
    <property type="match status" value="1"/>
</dbReference>
<dbReference type="InterPro" id="IPR003663">
    <property type="entry name" value="Sugar/inositol_transpt"/>
</dbReference>
<dbReference type="InterPro" id="IPR036259">
    <property type="entry name" value="MFS_trans_sf"/>
</dbReference>
<keyword evidence="6 9" id="KW-1133">Transmembrane helix</keyword>
<feature type="transmembrane region" description="Helical" evidence="9">
    <location>
        <begin position="605"/>
        <end position="626"/>
    </location>
</feature>
<evidence type="ECO:0000313" key="12">
    <source>
        <dbReference type="Proteomes" id="UP000283509"/>
    </source>
</evidence>
<keyword evidence="4 11" id="KW-0762">Sugar transport</keyword>
<dbReference type="PROSITE" id="PS00216">
    <property type="entry name" value="SUGAR_TRANSPORT_1"/>
    <property type="match status" value="1"/>
</dbReference>
<feature type="transmembrane region" description="Helical" evidence="9">
    <location>
        <begin position="784"/>
        <end position="805"/>
    </location>
</feature>
<feature type="transmembrane region" description="Helical" evidence="9">
    <location>
        <begin position="687"/>
        <end position="707"/>
    </location>
</feature>
<evidence type="ECO:0000256" key="9">
    <source>
        <dbReference type="SAM" id="Phobius"/>
    </source>
</evidence>